<evidence type="ECO:0000259" key="4">
    <source>
        <dbReference type="PROSITE" id="PS50043"/>
    </source>
</evidence>
<dbReference type="InterPro" id="IPR000792">
    <property type="entry name" value="Tscrpt_reg_LuxR_C"/>
</dbReference>
<dbReference type="Pfam" id="PF00196">
    <property type="entry name" value="GerE"/>
    <property type="match status" value="1"/>
</dbReference>
<name>A0A4S3MC15_9RHOB</name>
<dbReference type="Gene3D" id="1.10.10.10">
    <property type="entry name" value="Winged helix-like DNA-binding domain superfamily/Winged helix DNA-binding domain"/>
    <property type="match status" value="1"/>
</dbReference>
<feature type="domain" description="HTH luxR-type" evidence="4">
    <location>
        <begin position="188"/>
        <end position="253"/>
    </location>
</feature>
<dbReference type="CDD" id="cd06170">
    <property type="entry name" value="LuxR_C_like"/>
    <property type="match status" value="1"/>
</dbReference>
<dbReference type="GO" id="GO:0003677">
    <property type="term" value="F:DNA binding"/>
    <property type="evidence" value="ECO:0007669"/>
    <property type="project" value="UniProtKB-KW"/>
</dbReference>
<comment type="caution">
    <text evidence="5">The sequence shown here is derived from an EMBL/GenBank/DDBJ whole genome shotgun (WGS) entry which is preliminary data.</text>
</comment>
<dbReference type="AlphaFoldDB" id="A0A4S3MC15"/>
<keyword evidence="1" id="KW-0805">Transcription regulation</keyword>
<evidence type="ECO:0000256" key="1">
    <source>
        <dbReference type="ARBA" id="ARBA00023015"/>
    </source>
</evidence>
<evidence type="ECO:0000256" key="2">
    <source>
        <dbReference type="ARBA" id="ARBA00023125"/>
    </source>
</evidence>
<organism evidence="5 6">
    <name type="scientific">Thalassobius vesicularis</name>
    <dbReference type="NCBI Taxonomy" id="1294297"/>
    <lineage>
        <taxon>Bacteria</taxon>
        <taxon>Pseudomonadati</taxon>
        <taxon>Pseudomonadota</taxon>
        <taxon>Alphaproteobacteria</taxon>
        <taxon>Rhodobacterales</taxon>
        <taxon>Roseobacteraceae</taxon>
        <taxon>Thalassovita</taxon>
    </lineage>
</organism>
<keyword evidence="6" id="KW-1185">Reference proteome</keyword>
<proteinExistence type="predicted"/>
<dbReference type="PROSITE" id="PS50043">
    <property type="entry name" value="HTH_LUXR_2"/>
    <property type="match status" value="1"/>
</dbReference>
<dbReference type="Proteomes" id="UP000306113">
    <property type="component" value="Unassembled WGS sequence"/>
</dbReference>
<dbReference type="SMART" id="SM00421">
    <property type="entry name" value="HTH_LUXR"/>
    <property type="match status" value="1"/>
</dbReference>
<dbReference type="SUPFAM" id="SSF46894">
    <property type="entry name" value="C-terminal effector domain of the bipartite response regulators"/>
    <property type="match status" value="1"/>
</dbReference>
<dbReference type="EMBL" id="SSMD01000002">
    <property type="protein sequence ID" value="THD75801.1"/>
    <property type="molecule type" value="Genomic_DNA"/>
</dbReference>
<dbReference type="SUPFAM" id="SSF75516">
    <property type="entry name" value="Pheromone-binding domain of LuxR-like quorum-sensing transcription factors"/>
    <property type="match status" value="1"/>
</dbReference>
<dbReference type="OrthoDB" id="3679796at2"/>
<dbReference type="Gene3D" id="3.30.450.80">
    <property type="entry name" value="Transcription factor LuxR-like, autoinducer-binding domain"/>
    <property type="match status" value="1"/>
</dbReference>
<keyword evidence="2" id="KW-0238">DNA-binding</keyword>
<dbReference type="RefSeq" id="WP_136338163.1">
    <property type="nucleotide sequence ID" value="NZ_SSMD01000002.1"/>
</dbReference>
<sequence length="262" mass="28851">MTLLTQIDDAEAIVVLNRIAAAPSVECAWTLTVEALARFGFERVNYGYTRYRLGRSIGHPDDAFFLSTHSLDQVKAFHTSGLYMRSADYRWVRENVGACPWDWTRKERAAGRLSAEECEAMDALGAARQRAGYSISFPDGAPRSKGAMGMGCARGVTQEQLDAHWATCGERITAIATMAHFKLSQLPLPVPGLDLSERQHEILGWIADGKTLQDVCVLTGLSLSAVEKYLRRARDELGVETTVQAVAKVAFLNQLYIHASSV</sequence>
<dbReference type="InterPro" id="IPR036693">
    <property type="entry name" value="TF_LuxR_autoind-bd_dom_sf"/>
</dbReference>
<dbReference type="InterPro" id="IPR036388">
    <property type="entry name" value="WH-like_DNA-bd_sf"/>
</dbReference>
<evidence type="ECO:0000313" key="6">
    <source>
        <dbReference type="Proteomes" id="UP000306113"/>
    </source>
</evidence>
<reference evidence="5 6" key="1">
    <citation type="submission" date="2019-04" db="EMBL/GenBank/DDBJ databases">
        <title>Draft genome sequence of Youngimonas vesicularis.</title>
        <authorList>
            <person name="Hameed A."/>
        </authorList>
    </citation>
    <scope>NUCLEOTIDE SEQUENCE [LARGE SCALE GENOMIC DNA]</scope>
    <source>
        <strain evidence="5 6">CC-AMW-E</strain>
    </source>
</reference>
<dbReference type="Pfam" id="PF03472">
    <property type="entry name" value="Autoind_bind"/>
    <property type="match status" value="1"/>
</dbReference>
<gene>
    <name evidence="5" type="ORF">E7681_04925</name>
</gene>
<evidence type="ECO:0000256" key="3">
    <source>
        <dbReference type="ARBA" id="ARBA00023163"/>
    </source>
</evidence>
<dbReference type="GO" id="GO:0006355">
    <property type="term" value="P:regulation of DNA-templated transcription"/>
    <property type="evidence" value="ECO:0007669"/>
    <property type="project" value="InterPro"/>
</dbReference>
<accession>A0A4S3MC15</accession>
<evidence type="ECO:0000313" key="5">
    <source>
        <dbReference type="EMBL" id="THD75801.1"/>
    </source>
</evidence>
<dbReference type="InterPro" id="IPR016032">
    <property type="entry name" value="Sig_transdc_resp-reg_C-effctor"/>
</dbReference>
<dbReference type="InterPro" id="IPR005143">
    <property type="entry name" value="TF_LuxR_autoind-bd_dom"/>
</dbReference>
<keyword evidence="3" id="KW-0804">Transcription</keyword>
<protein>
    <submittedName>
        <fullName evidence="5">LuxR family transcriptional regulator</fullName>
    </submittedName>
</protein>